<dbReference type="OrthoDB" id="9801763at2"/>
<dbReference type="AlphaFoldDB" id="A0A1I7FW42"/>
<gene>
    <name evidence="4" type="ORF">SAMN05216339_10239</name>
</gene>
<proteinExistence type="inferred from homology"/>
<dbReference type="GO" id="GO:0016787">
    <property type="term" value="F:hydrolase activity"/>
    <property type="evidence" value="ECO:0007669"/>
    <property type="project" value="UniProtKB-KW"/>
</dbReference>
<keyword evidence="2" id="KW-0378">Hydrolase</keyword>
<evidence type="ECO:0000256" key="1">
    <source>
        <dbReference type="ARBA" id="ARBA00006499"/>
    </source>
</evidence>
<organism evidence="4 5">
    <name type="scientific">Nitrosomonas eutropha</name>
    <dbReference type="NCBI Taxonomy" id="916"/>
    <lineage>
        <taxon>Bacteria</taxon>
        <taxon>Pseudomonadati</taxon>
        <taxon>Pseudomonadota</taxon>
        <taxon>Betaproteobacteria</taxon>
        <taxon>Nitrosomonadales</taxon>
        <taxon>Nitrosomonadaceae</taxon>
        <taxon>Nitrosomonas</taxon>
    </lineage>
</organism>
<dbReference type="EMBL" id="FPBL01000002">
    <property type="protein sequence ID" value="SFU40442.1"/>
    <property type="molecule type" value="Genomic_DNA"/>
</dbReference>
<name>A0A1I7FW42_9PROT</name>
<feature type="domain" description="Phospholipase/carboxylesterase/thioesterase" evidence="3">
    <location>
        <begin position="22"/>
        <end position="221"/>
    </location>
</feature>
<reference evidence="4 5" key="1">
    <citation type="submission" date="2016-10" db="EMBL/GenBank/DDBJ databases">
        <authorList>
            <person name="de Groot N.N."/>
        </authorList>
    </citation>
    <scope>NUCLEOTIDE SEQUENCE [LARGE SCALE GENOMIC DNA]</scope>
    <source>
        <strain evidence="4 5">Nm24</strain>
    </source>
</reference>
<evidence type="ECO:0000313" key="4">
    <source>
        <dbReference type="EMBL" id="SFU40442.1"/>
    </source>
</evidence>
<dbReference type="PANTHER" id="PTHR10655">
    <property type="entry name" value="LYSOPHOSPHOLIPASE-RELATED"/>
    <property type="match status" value="1"/>
</dbReference>
<protein>
    <submittedName>
        <fullName evidence="4">Phospholipase/carboxylesterase</fullName>
    </submittedName>
</protein>
<accession>A0A1I7FW42</accession>
<dbReference type="PANTHER" id="PTHR10655:SF17">
    <property type="entry name" value="LYSOPHOSPHOLIPASE-LIKE PROTEIN 1"/>
    <property type="match status" value="1"/>
</dbReference>
<dbReference type="Pfam" id="PF02230">
    <property type="entry name" value="Abhydrolase_2"/>
    <property type="match status" value="1"/>
</dbReference>
<sequence length="226" mass="25239">MSDSPLQLSAIDIVTGPNPLYTVLWMHGLGADGNDFVPVVQTLDLPAIPIRFLFPHAPLQPVTINGNYTMRAWYDIQHADFIKQEDKAGLHRSQRAIVALIEHENQRGIPSNRIILAGFSQGAAMALQTGLRHPDQLAGIMVLSGYLPLAHEIRQEAHAANQATPIFMAHGSYDPIVPVKLARSSLQLLRDYHYSVDWHEYPMAHAVCDQELADISRWLKNILKET</sequence>
<dbReference type="InterPro" id="IPR003140">
    <property type="entry name" value="PLipase/COase/thioEstase"/>
</dbReference>
<evidence type="ECO:0000256" key="2">
    <source>
        <dbReference type="ARBA" id="ARBA00022801"/>
    </source>
</evidence>
<dbReference type="SUPFAM" id="SSF53474">
    <property type="entry name" value="alpha/beta-Hydrolases"/>
    <property type="match status" value="1"/>
</dbReference>
<evidence type="ECO:0000313" key="5">
    <source>
        <dbReference type="Proteomes" id="UP000183926"/>
    </source>
</evidence>
<evidence type="ECO:0000259" key="3">
    <source>
        <dbReference type="Pfam" id="PF02230"/>
    </source>
</evidence>
<dbReference type="RefSeq" id="WP_074926909.1">
    <property type="nucleotide sequence ID" value="NZ_FPBL01000002.1"/>
</dbReference>
<dbReference type="InterPro" id="IPR050565">
    <property type="entry name" value="LYPA1-2/EST-like"/>
</dbReference>
<dbReference type="Gene3D" id="3.40.50.1820">
    <property type="entry name" value="alpha/beta hydrolase"/>
    <property type="match status" value="1"/>
</dbReference>
<dbReference type="Proteomes" id="UP000183926">
    <property type="component" value="Unassembled WGS sequence"/>
</dbReference>
<dbReference type="InterPro" id="IPR029058">
    <property type="entry name" value="AB_hydrolase_fold"/>
</dbReference>
<comment type="similarity">
    <text evidence="1">Belongs to the AB hydrolase superfamily. AB hydrolase 2 family.</text>
</comment>